<sequence length="108" mass="12250">MAAHRPITGTPEQRATQWVQFLAATRDNRTPKNFNICRQDLGPDHYARVLLDLHQANAILKTVLRAEANRIRPEAKPTETMPLEAWAALNNAIKPTPRHGHHHRQATP</sequence>
<proteinExistence type="predicted"/>
<name>A0A4R5K6C5_9MICC</name>
<evidence type="ECO:0000313" key="1">
    <source>
        <dbReference type="EMBL" id="TDF86873.1"/>
    </source>
</evidence>
<protein>
    <submittedName>
        <fullName evidence="1">Uncharacterized protein</fullName>
    </submittedName>
</protein>
<keyword evidence="2" id="KW-1185">Reference proteome</keyword>
<accession>A0A4R5K6C5</accession>
<comment type="caution">
    <text evidence="1">The sequence shown here is derived from an EMBL/GenBank/DDBJ whole genome shotgun (WGS) entry which is preliminary data.</text>
</comment>
<organism evidence="1 2">
    <name type="scientific">Arthrobacter terricola</name>
    <dbReference type="NCBI Taxonomy" id="2547396"/>
    <lineage>
        <taxon>Bacteria</taxon>
        <taxon>Bacillati</taxon>
        <taxon>Actinomycetota</taxon>
        <taxon>Actinomycetes</taxon>
        <taxon>Micrococcales</taxon>
        <taxon>Micrococcaceae</taxon>
        <taxon>Arthrobacter</taxon>
    </lineage>
</organism>
<dbReference type="Proteomes" id="UP000295511">
    <property type="component" value="Unassembled WGS sequence"/>
</dbReference>
<gene>
    <name evidence="1" type="ORF">E1809_25465</name>
</gene>
<evidence type="ECO:0000313" key="2">
    <source>
        <dbReference type="Proteomes" id="UP000295511"/>
    </source>
</evidence>
<dbReference type="AlphaFoldDB" id="A0A4R5K6C5"/>
<reference evidence="1 2" key="1">
    <citation type="submission" date="2019-03" db="EMBL/GenBank/DDBJ databases">
        <title>Whole genome sequence of Arthrobacter sp JH1-1.</title>
        <authorList>
            <person name="Trinh H.N."/>
        </authorList>
    </citation>
    <scope>NUCLEOTIDE SEQUENCE [LARGE SCALE GENOMIC DNA]</scope>
    <source>
        <strain evidence="1 2">JH1-1</strain>
    </source>
</reference>
<dbReference type="EMBL" id="SMRU01000059">
    <property type="protein sequence ID" value="TDF86873.1"/>
    <property type="molecule type" value="Genomic_DNA"/>
</dbReference>
<dbReference type="RefSeq" id="WP_133207030.1">
    <property type="nucleotide sequence ID" value="NZ_SMRU01000059.1"/>
</dbReference>